<dbReference type="STRING" id="571298.SAMN04488026_100462"/>
<dbReference type="Proteomes" id="UP000199382">
    <property type="component" value="Unassembled WGS sequence"/>
</dbReference>
<dbReference type="EMBL" id="FNEK01000004">
    <property type="protein sequence ID" value="SDI55728.1"/>
    <property type="molecule type" value="Genomic_DNA"/>
</dbReference>
<gene>
    <name evidence="4" type="ORF">SAMN04488026_100462</name>
</gene>
<feature type="compositionally biased region" description="Low complexity" evidence="2">
    <location>
        <begin position="160"/>
        <end position="175"/>
    </location>
</feature>
<feature type="compositionally biased region" description="Low complexity" evidence="2">
    <location>
        <begin position="122"/>
        <end position="134"/>
    </location>
</feature>
<dbReference type="PANTHER" id="PTHR30204:SF15">
    <property type="entry name" value="BLL5018 PROTEIN"/>
    <property type="match status" value="1"/>
</dbReference>
<dbReference type="OrthoDB" id="9810140at2"/>
<reference evidence="4 5" key="1">
    <citation type="submission" date="2016-10" db="EMBL/GenBank/DDBJ databases">
        <authorList>
            <person name="de Groot N.N."/>
        </authorList>
    </citation>
    <scope>NUCLEOTIDE SEQUENCE [LARGE SCALE GENOMIC DNA]</scope>
    <source>
        <strain evidence="4 5">DSM 25294</strain>
    </source>
</reference>
<dbReference type="InterPro" id="IPR047057">
    <property type="entry name" value="MerR_fam"/>
</dbReference>
<proteinExistence type="predicted"/>
<evidence type="ECO:0000313" key="4">
    <source>
        <dbReference type="EMBL" id="SDI55728.1"/>
    </source>
</evidence>
<feature type="region of interest" description="Disordered" evidence="2">
    <location>
        <begin position="92"/>
        <end position="220"/>
    </location>
</feature>
<dbReference type="InterPro" id="IPR009061">
    <property type="entry name" value="DNA-bd_dom_put_sf"/>
</dbReference>
<dbReference type="GO" id="GO:0003700">
    <property type="term" value="F:DNA-binding transcription factor activity"/>
    <property type="evidence" value="ECO:0007669"/>
    <property type="project" value="InterPro"/>
</dbReference>
<dbReference type="CDD" id="cd04765">
    <property type="entry name" value="HTH_MlrA-like_sg2"/>
    <property type="match status" value="1"/>
</dbReference>
<keyword evidence="1" id="KW-0238">DNA-binding</keyword>
<dbReference type="Gene3D" id="1.10.1660.10">
    <property type="match status" value="1"/>
</dbReference>
<feature type="compositionally biased region" description="Polar residues" evidence="2">
    <location>
        <begin position="178"/>
        <end position="193"/>
    </location>
</feature>
<dbReference type="PANTHER" id="PTHR30204">
    <property type="entry name" value="REDOX-CYCLING DRUG-SENSING TRANSCRIPTIONAL ACTIVATOR SOXR"/>
    <property type="match status" value="1"/>
</dbReference>
<dbReference type="SUPFAM" id="SSF46955">
    <property type="entry name" value="Putative DNA-binding domain"/>
    <property type="match status" value="1"/>
</dbReference>
<feature type="compositionally biased region" description="Low complexity" evidence="2">
    <location>
        <begin position="208"/>
        <end position="220"/>
    </location>
</feature>
<protein>
    <submittedName>
        <fullName evidence="4">MerR HTH family regulatory protein</fullName>
    </submittedName>
</protein>
<name>A0A1G8LJ95_9RHOB</name>
<feature type="domain" description="HTH merR-type" evidence="3">
    <location>
        <begin position="11"/>
        <end position="79"/>
    </location>
</feature>
<evidence type="ECO:0000256" key="1">
    <source>
        <dbReference type="ARBA" id="ARBA00023125"/>
    </source>
</evidence>
<evidence type="ECO:0000256" key="2">
    <source>
        <dbReference type="SAM" id="MobiDB-lite"/>
    </source>
</evidence>
<accession>A0A1G8LJ95</accession>
<keyword evidence="5" id="KW-1185">Reference proteome</keyword>
<organism evidence="4 5">
    <name type="scientific">Aliiruegeria lutimaris</name>
    <dbReference type="NCBI Taxonomy" id="571298"/>
    <lineage>
        <taxon>Bacteria</taxon>
        <taxon>Pseudomonadati</taxon>
        <taxon>Pseudomonadota</taxon>
        <taxon>Alphaproteobacteria</taxon>
        <taxon>Rhodobacterales</taxon>
        <taxon>Roseobacteraceae</taxon>
        <taxon>Aliiruegeria</taxon>
    </lineage>
</organism>
<dbReference type="PROSITE" id="PS50937">
    <property type="entry name" value="HTH_MERR_2"/>
    <property type="match status" value="1"/>
</dbReference>
<sequence length="267" mass="28460">MNGKSPDAFRTISEVADWLGVNTHVLRFWESKFSQVKPVKRAGGRRYYRPADMELLGGIQKLLHEDGMTIKGVQKVLRDQGVKAVCAMSKPVEEEDENVFATAPPAPAPAQEMESPTPSEQPSAPDLAAAADEPPSQPESDAAPEPEKPRQEEPSMPLFSHHTPSSAPGTPSAPTELSAENDQAPSTQESSETPEADIAAPPDSQAVPDSPAAAARPTAPVIAPLPARDIPLAEALAMLRPRQIAPEKLAPIFAGLVALRERMESHG</sequence>
<dbReference type="Pfam" id="PF13411">
    <property type="entry name" value="MerR_1"/>
    <property type="match status" value="1"/>
</dbReference>
<dbReference type="InterPro" id="IPR000551">
    <property type="entry name" value="MerR-type_HTH_dom"/>
</dbReference>
<dbReference type="AlphaFoldDB" id="A0A1G8LJ95"/>
<dbReference type="RefSeq" id="WP_093149439.1">
    <property type="nucleotide sequence ID" value="NZ_FNEK01000004.1"/>
</dbReference>
<evidence type="ECO:0000259" key="3">
    <source>
        <dbReference type="PROSITE" id="PS50937"/>
    </source>
</evidence>
<evidence type="ECO:0000313" key="5">
    <source>
        <dbReference type="Proteomes" id="UP000199382"/>
    </source>
</evidence>
<dbReference type="GO" id="GO:0003677">
    <property type="term" value="F:DNA binding"/>
    <property type="evidence" value="ECO:0007669"/>
    <property type="project" value="UniProtKB-KW"/>
</dbReference>
<dbReference type="SMART" id="SM00422">
    <property type="entry name" value="HTH_MERR"/>
    <property type="match status" value="1"/>
</dbReference>